<evidence type="ECO:0000313" key="3">
    <source>
        <dbReference type="Proteomes" id="UP001218188"/>
    </source>
</evidence>
<gene>
    <name evidence="2" type="ORF">C8F04DRAFT_1116279</name>
</gene>
<keyword evidence="3" id="KW-1185">Reference proteome</keyword>
<name>A0AAD6WW46_9AGAR</name>
<accession>A0AAD6WW46</accession>
<feature type="region of interest" description="Disordered" evidence="1">
    <location>
        <begin position="64"/>
        <end position="97"/>
    </location>
</feature>
<dbReference type="AlphaFoldDB" id="A0AAD6WW46"/>
<sequence>MTVAALQGIVNRVYKQGLVEGKLVPSHHKVTEDGPWWGLAGYRSTDWRSALPAQAHKAVVSLFETQQGSESESDEEVETSNAGAGDTASTPVPSAADAPVKPKAFNFKTPAGIEEFIAWTLQKHAGGTMAFHWKQWGDGIEKKGLFLSYLIVYTYAHHVAILKSMPPEYTRSELPPYGALLLSVQAVERELGFWKTGTYILPKGPSSQFSFDNWGDIRARDASDRKKINLSRRATKFLATLKTWKVEDWAELEVEAEQWLEVKKRFASSSRGTSEAGDIEVLVEDEDEVIIVSD</sequence>
<reference evidence="2" key="1">
    <citation type="submission" date="2023-03" db="EMBL/GenBank/DDBJ databases">
        <title>Massive genome expansion in bonnet fungi (Mycena s.s.) driven by repeated elements and novel gene families across ecological guilds.</title>
        <authorList>
            <consortium name="Lawrence Berkeley National Laboratory"/>
            <person name="Harder C.B."/>
            <person name="Miyauchi S."/>
            <person name="Viragh M."/>
            <person name="Kuo A."/>
            <person name="Thoen E."/>
            <person name="Andreopoulos B."/>
            <person name="Lu D."/>
            <person name="Skrede I."/>
            <person name="Drula E."/>
            <person name="Henrissat B."/>
            <person name="Morin E."/>
            <person name="Kohler A."/>
            <person name="Barry K."/>
            <person name="LaButti K."/>
            <person name="Morin E."/>
            <person name="Salamov A."/>
            <person name="Lipzen A."/>
            <person name="Mereny Z."/>
            <person name="Hegedus B."/>
            <person name="Baldrian P."/>
            <person name="Stursova M."/>
            <person name="Weitz H."/>
            <person name="Taylor A."/>
            <person name="Grigoriev I.V."/>
            <person name="Nagy L.G."/>
            <person name="Martin F."/>
            <person name="Kauserud H."/>
        </authorList>
    </citation>
    <scope>NUCLEOTIDE SEQUENCE</scope>
    <source>
        <strain evidence="2">CBHHK200</strain>
    </source>
</reference>
<protein>
    <submittedName>
        <fullName evidence="2">Uncharacterized protein</fullName>
    </submittedName>
</protein>
<evidence type="ECO:0000256" key="1">
    <source>
        <dbReference type="SAM" id="MobiDB-lite"/>
    </source>
</evidence>
<proteinExistence type="predicted"/>
<evidence type="ECO:0000313" key="2">
    <source>
        <dbReference type="EMBL" id="KAJ7029588.1"/>
    </source>
</evidence>
<organism evidence="2 3">
    <name type="scientific">Mycena alexandri</name>
    <dbReference type="NCBI Taxonomy" id="1745969"/>
    <lineage>
        <taxon>Eukaryota</taxon>
        <taxon>Fungi</taxon>
        <taxon>Dikarya</taxon>
        <taxon>Basidiomycota</taxon>
        <taxon>Agaricomycotina</taxon>
        <taxon>Agaricomycetes</taxon>
        <taxon>Agaricomycetidae</taxon>
        <taxon>Agaricales</taxon>
        <taxon>Marasmiineae</taxon>
        <taxon>Mycenaceae</taxon>
        <taxon>Mycena</taxon>
    </lineage>
</organism>
<dbReference type="Proteomes" id="UP001218188">
    <property type="component" value="Unassembled WGS sequence"/>
</dbReference>
<dbReference type="EMBL" id="JARJCM010000100">
    <property type="protein sequence ID" value="KAJ7029588.1"/>
    <property type="molecule type" value="Genomic_DNA"/>
</dbReference>
<comment type="caution">
    <text evidence="2">The sequence shown here is derived from an EMBL/GenBank/DDBJ whole genome shotgun (WGS) entry which is preliminary data.</text>
</comment>